<accession>A0A7Z0DR97</accession>
<protein>
    <recommendedName>
        <fullName evidence="4">DUF1795 domain-containing protein</fullName>
    </recommendedName>
</protein>
<reference evidence="2 3" key="1">
    <citation type="submission" date="2020-07" db="EMBL/GenBank/DDBJ databases">
        <title>Sequencing the genomes of 1000 actinobacteria strains.</title>
        <authorList>
            <person name="Klenk H.-P."/>
        </authorList>
    </citation>
    <scope>NUCLEOTIDE SEQUENCE [LARGE SCALE GENOMIC DNA]</scope>
    <source>
        <strain evidence="2 3">DSM 26487</strain>
    </source>
</reference>
<dbReference type="AlphaFoldDB" id="A0A7Z0DR97"/>
<evidence type="ECO:0000313" key="3">
    <source>
        <dbReference type="Proteomes" id="UP000564496"/>
    </source>
</evidence>
<evidence type="ECO:0008006" key="4">
    <source>
        <dbReference type="Google" id="ProtNLM"/>
    </source>
</evidence>
<dbReference type="EMBL" id="JACBZR010000001">
    <property type="protein sequence ID" value="NYI79876.1"/>
    <property type="molecule type" value="Genomic_DNA"/>
</dbReference>
<dbReference type="RefSeq" id="WP_179660127.1">
    <property type="nucleotide sequence ID" value="NZ_JACBZR010000001.1"/>
</dbReference>
<organism evidence="2 3">
    <name type="scientific">Nocardioides panzhihuensis</name>
    <dbReference type="NCBI Taxonomy" id="860243"/>
    <lineage>
        <taxon>Bacteria</taxon>
        <taxon>Bacillati</taxon>
        <taxon>Actinomycetota</taxon>
        <taxon>Actinomycetes</taxon>
        <taxon>Propionibacteriales</taxon>
        <taxon>Nocardioidaceae</taxon>
        <taxon>Nocardioides</taxon>
    </lineage>
</organism>
<sequence>MTTAALVGCGGAEGPSGSPRSSTPPSAQASADASPTAASRVVEVNGAQLRVPADWSVGGGGTQRATISVPEDESGTSYGTGVFNADITLASDTEELAMGRANVAGGDAKRLPDVEFGGQSFFHLRELHGGIDSLDTYGTVINGSEVTVAWGFNAELATREQIDGWINQVMPTFKFEG</sequence>
<evidence type="ECO:0000313" key="2">
    <source>
        <dbReference type="EMBL" id="NYI79876.1"/>
    </source>
</evidence>
<feature type="compositionally biased region" description="Low complexity" evidence="1">
    <location>
        <begin position="15"/>
        <end position="39"/>
    </location>
</feature>
<feature type="region of interest" description="Disordered" evidence="1">
    <location>
        <begin position="52"/>
        <end position="76"/>
    </location>
</feature>
<gene>
    <name evidence="2" type="ORF">BJ988_004524</name>
</gene>
<proteinExistence type="predicted"/>
<name>A0A7Z0DR97_9ACTN</name>
<feature type="region of interest" description="Disordered" evidence="1">
    <location>
        <begin position="1"/>
        <end position="39"/>
    </location>
</feature>
<comment type="caution">
    <text evidence="2">The sequence shown here is derived from an EMBL/GenBank/DDBJ whole genome shotgun (WGS) entry which is preliminary data.</text>
</comment>
<evidence type="ECO:0000256" key="1">
    <source>
        <dbReference type="SAM" id="MobiDB-lite"/>
    </source>
</evidence>
<dbReference type="Proteomes" id="UP000564496">
    <property type="component" value="Unassembled WGS sequence"/>
</dbReference>
<keyword evidence="3" id="KW-1185">Reference proteome</keyword>